<dbReference type="Proteomes" id="UP000006764">
    <property type="component" value="Chromosome"/>
</dbReference>
<evidence type="ECO:0000313" key="3">
    <source>
        <dbReference type="Proteomes" id="UP000006764"/>
    </source>
</evidence>
<dbReference type="InterPro" id="IPR007963">
    <property type="entry name" value="Peptidase_M61_catalytic"/>
</dbReference>
<dbReference type="InterPro" id="IPR001478">
    <property type="entry name" value="PDZ"/>
</dbReference>
<dbReference type="SMART" id="SM00228">
    <property type="entry name" value="PDZ"/>
    <property type="match status" value="1"/>
</dbReference>
<dbReference type="InterPro" id="IPR027268">
    <property type="entry name" value="Peptidase_M4/M1_CTD_sf"/>
</dbReference>
<accession>A0A0B4XLK5</accession>
<dbReference type="Pfam" id="PF17899">
    <property type="entry name" value="Peptidase_M61_N"/>
    <property type="match status" value="1"/>
</dbReference>
<dbReference type="InterPro" id="IPR040756">
    <property type="entry name" value="Peptidase_M61_N"/>
</dbReference>
<dbReference type="EMBL" id="CP004387">
    <property type="protein sequence ID" value="AJD47981.1"/>
    <property type="molecule type" value="Genomic_DNA"/>
</dbReference>
<dbReference type="KEGG" id="apac:S7S_07825"/>
<dbReference type="AlphaFoldDB" id="A0A0B4XLK5"/>
<name>A0A0B4XLK5_9GAMM</name>
<keyword evidence="3" id="KW-1185">Reference proteome</keyword>
<dbReference type="Gene3D" id="2.30.42.10">
    <property type="match status" value="1"/>
</dbReference>
<sequence length="596" mass="65735">MIHYRIQPLRPEAHLFAVEIQVPSPTPEGQAFAMPAWIPGSYMIRDFARHVVAFDAHCNGQPLPWRKLDKHTWQLAPASGAVTVRLEVYAWDLSVRGAHLDTTHGYFNGSCVFLAAKGHEDQPCEVDILAPEGAAYATWQLATGMPRLSGGALGFGRFRADNYDALIDYPVEMGHFTHATFEACGVPHQVVLSGRHRADMARLCRDLKPICEQHIRLFGEPAPMQDYVFMTLVTGDGYGGLEHRNSTSLMCARSDLPRLTDAPDQVREGYRNYLGLCSHEYFHSWNIKRIKPEAFTPFDLNQEVYTELLWAFEGITSYYDDLALVRSGLITPQSYLELLGQTISRVQRGSGTTRQTVTESSFDAWTRFYKQDENAPNAIVSYYAKGALVALALDLTLRDLTQEEASLDDLMRLLWQRYGQTGDGVPERGIQALAEELAGQPLDDFFNLALYSTDPLPLADLLHARGVALNWRAPASHADNGGKPAVTTPVNLGVRLAEDPLGARIGVAYDQGAAMAAGLSAGDVIVALDGLKTDARKLDDQLAAYQPGERISVHAFRRDELMSFTVTLAPGEATLACLTLDPDGLTDSGRRWLGQA</sequence>
<dbReference type="Gene3D" id="1.10.390.10">
    <property type="entry name" value="Neutral Protease Domain 2"/>
    <property type="match status" value="1"/>
</dbReference>
<evidence type="ECO:0000259" key="1">
    <source>
        <dbReference type="SMART" id="SM00228"/>
    </source>
</evidence>
<dbReference type="HOGENOM" id="CLU_022755_0_1_6"/>
<dbReference type="SUPFAM" id="SSF50156">
    <property type="entry name" value="PDZ domain-like"/>
    <property type="match status" value="1"/>
</dbReference>
<dbReference type="STRING" id="391936.S7S_07825"/>
<protein>
    <recommendedName>
        <fullName evidence="1">PDZ domain-containing protein</fullName>
    </recommendedName>
</protein>
<dbReference type="InterPro" id="IPR036034">
    <property type="entry name" value="PDZ_sf"/>
</dbReference>
<dbReference type="PIRSF" id="PIRSF016493">
    <property type="entry name" value="Glycyl_aminpptds"/>
    <property type="match status" value="1"/>
</dbReference>
<gene>
    <name evidence="2" type="ORF">S7S_07825</name>
</gene>
<organism evidence="2 3">
    <name type="scientific">Isoalcanivorax pacificus W11-5</name>
    <dbReference type="NCBI Taxonomy" id="391936"/>
    <lineage>
        <taxon>Bacteria</taxon>
        <taxon>Pseudomonadati</taxon>
        <taxon>Pseudomonadota</taxon>
        <taxon>Gammaproteobacteria</taxon>
        <taxon>Oceanospirillales</taxon>
        <taxon>Alcanivoracaceae</taxon>
        <taxon>Isoalcanivorax</taxon>
    </lineage>
</organism>
<dbReference type="Pfam" id="PF05299">
    <property type="entry name" value="Peptidase_M61"/>
    <property type="match status" value="1"/>
</dbReference>
<feature type="domain" description="PDZ" evidence="1">
    <location>
        <begin position="490"/>
        <end position="559"/>
    </location>
</feature>
<evidence type="ECO:0000313" key="2">
    <source>
        <dbReference type="EMBL" id="AJD47981.1"/>
    </source>
</evidence>
<dbReference type="OrthoDB" id="9778516at2"/>
<dbReference type="Gene3D" id="2.60.40.3650">
    <property type="match status" value="1"/>
</dbReference>
<reference evidence="2 3" key="1">
    <citation type="journal article" date="2012" name="J. Bacteriol.">
        <title>Genome sequence of an alkane-degrading bacterium, Alcanivorax pacificus type strain W11-5, isolated from deep sea sediment.</title>
        <authorList>
            <person name="Lai Q."/>
            <person name="Shao Z."/>
        </authorList>
    </citation>
    <scope>NUCLEOTIDE SEQUENCE [LARGE SCALE GENOMIC DNA]</scope>
    <source>
        <strain evidence="2 3">W11-5</strain>
    </source>
</reference>
<dbReference type="SUPFAM" id="SSF55486">
    <property type="entry name" value="Metalloproteases ('zincins'), catalytic domain"/>
    <property type="match status" value="1"/>
</dbReference>
<proteinExistence type="predicted"/>
<dbReference type="MEROPS" id="M61.002"/>
<dbReference type="RefSeq" id="WP_008735773.1">
    <property type="nucleotide sequence ID" value="NZ_CP004387.1"/>
</dbReference>
<dbReference type="InterPro" id="IPR024191">
    <property type="entry name" value="Peptidase_M61"/>
</dbReference>